<dbReference type="AlphaFoldDB" id="A0A916YC80"/>
<dbReference type="SMART" id="SM00382">
    <property type="entry name" value="AAA"/>
    <property type="match status" value="1"/>
</dbReference>
<proteinExistence type="predicted"/>
<dbReference type="GO" id="GO:0005524">
    <property type="term" value="F:ATP binding"/>
    <property type="evidence" value="ECO:0007669"/>
    <property type="project" value="UniProtKB-KW"/>
</dbReference>
<protein>
    <recommendedName>
        <fullName evidence="3">ABC transporter domain-containing protein</fullName>
    </recommendedName>
</protein>
<reference evidence="4" key="1">
    <citation type="journal article" date="2014" name="Int. J. Syst. Evol. Microbiol.">
        <title>Complete genome sequence of Corynebacterium casei LMG S-19264T (=DSM 44701T), isolated from a smear-ripened cheese.</title>
        <authorList>
            <consortium name="US DOE Joint Genome Institute (JGI-PGF)"/>
            <person name="Walter F."/>
            <person name="Albersmeier A."/>
            <person name="Kalinowski J."/>
            <person name="Ruckert C."/>
        </authorList>
    </citation>
    <scope>NUCLEOTIDE SEQUENCE</scope>
    <source>
        <strain evidence="4">CGMCC 1.15152</strain>
    </source>
</reference>
<dbReference type="PANTHER" id="PTHR24220">
    <property type="entry name" value="IMPORT ATP-BINDING PROTEIN"/>
    <property type="match status" value="1"/>
</dbReference>
<evidence type="ECO:0000313" key="5">
    <source>
        <dbReference type="Proteomes" id="UP000633205"/>
    </source>
</evidence>
<dbReference type="GO" id="GO:0005886">
    <property type="term" value="C:plasma membrane"/>
    <property type="evidence" value="ECO:0007669"/>
    <property type="project" value="TreeGrafter"/>
</dbReference>
<dbReference type="GO" id="GO:0022857">
    <property type="term" value="F:transmembrane transporter activity"/>
    <property type="evidence" value="ECO:0007669"/>
    <property type="project" value="TreeGrafter"/>
</dbReference>
<dbReference type="InterPro" id="IPR027417">
    <property type="entry name" value="P-loop_NTPase"/>
</dbReference>
<dbReference type="InterPro" id="IPR015854">
    <property type="entry name" value="ABC_transpr_LolD-like"/>
</dbReference>
<organism evidence="4 5">
    <name type="scientific">Microbacterium faecale</name>
    <dbReference type="NCBI Taxonomy" id="1804630"/>
    <lineage>
        <taxon>Bacteria</taxon>
        <taxon>Bacillati</taxon>
        <taxon>Actinomycetota</taxon>
        <taxon>Actinomycetes</taxon>
        <taxon>Micrococcales</taxon>
        <taxon>Microbacteriaceae</taxon>
        <taxon>Microbacterium</taxon>
    </lineage>
</organism>
<evidence type="ECO:0000256" key="1">
    <source>
        <dbReference type="ARBA" id="ARBA00022741"/>
    </source>
</evidence>
<dbReference type="RefSeq" id="WP_188712094.1">
    <property type="nucleotide sequence ID" value="NZ_BMHO01000001.1"/>
</dbReference>
<dbReference type="PANTHER" id="PTHR24220:SF676">
    <property type="entry name" value="OLIGOPEPTIDE TRANSPORT ATP-BINDING PROTEIN AMIE"/>
    <property type="match status" value="1"/>
</dbReference>
<evidence type="ECO:0000313" key="4">
    <source>
        <dbReference type="EMBL" id="GGD39246.1"/>
    </source>
</evidence>
<dbReference type="PROSITE" id="PS00211">
    <property type="entry name" value="ABC_TRANSPORTER_1"/>
    <property type="match status" value="1"/>
</dbReference>
<dbReference type="InterPro" id="IPR003439">
    <property type="entry name" value="ABC_transporter-like_ATP-bd"/>
</dbReference>
<comment type="caution">
    <text evidence="4">The sequence shown here is derived from an EMBL/GenBank/DDBJ whole genome shotgun (WGS) entry which is preliminary data.</text>
</comment>
<dbReference type="InterPro" id="IPR017871">
    <property type="entry name" value="ABC_transporter-like_CS"/>
</dbReference>
<evidence type="ECO:0000256" key="2">
    <source>
        <dbReference type="ARBA" id="ARBA00022840"/>
    </source>
</evidence>
<sequence length="261" mass="27856">MRVPELTDHALRLDDLSVARGRGSSRVRAVDGVTLALPFGGAWCVSGPTGAGKSSLGAALSGQFRRDVSIVGGSALVCGIDARRPGRARSVLTYRTGYLSQDDGPALDPDRTVGETIVLPIVAREPRADRRRLAERIAHLLDEVRLPLGAADKFPHELSAGMRQRVALARALVMDPRLLIADEPLAGIDVEVRHVVRDAILRRREEWGMAVLAMTNDTGFADDIGAGRLVLDQAVVVAQRAPTGEPIVTPGNEGALAFLEV</sequence>
<accession>A0A916YC80</accession>
<dbReference type="Proteomes" id="UP000633205">
    <property type="component" value="Unassembled WGS sequence"/>
</dbReference>
<dbReference type="Gene3D" id="3.40.50.300">
    <property type="entry name" value="P-loop containing nucleotide triphosphate hydrolases"/>
    <property type="match status" value="1"/>
</dbReference>
<keyword evidence="1" id="KW-0547">Nucleotide-binding</keyword>
<dbReference type="SUPFAM" id="SSF52540">
    <property type="entry name" value="P-loop containing nucleoside triphosphate hydrolases"/>
    <property type="match status" value="1"/>
</dbReference>
<evidence type="ECO:0000259" key="3">
    <source>
        <dbReference type="PROSITE" id="PS50893"/>
    </source>
</evidence>
<reference evidence="4" key="2">
    <citation type="submission" date="2020-09" db="EMBL/GenBank/DDBJ databases">
        <authorList>
            <person name="Sun Q."/>
            <person name="Zhou Y."/>
        </authorList>
    </citation>
    <scope>NUCLEOTIDE SEQUENCE</scope>
    <source>
        <strain evidence="4">CGMCC 1.15152</strain>
    </source>
</reference>
<keyword evidence="5" id="KW-1185">Reference proteome</keyword>
<dbReference type="GO" id="GO:0016887">
    <property type="term" value="F:ATP hydrolysis activity"/>
    <property type="evidence" value="ECO:0007669"/>
    <property type="project" value="InterPro"/>
</dbReference>
<dbReference type="EMBL" id="BMHO01000001">
    <property type="protein sequence ID" value="GGD39246.1"/>
    <property type="molecule type" value="Genomic_DNA"/>
</dbReference>
<name>A0A916YC80_9MICO</name>
<keyword evidence="2" id="KW-0067">ATP-binding</keyword>
<gene>
    <name evidence="4" type="ORF">GCM10010915_19980</name>
</gene>
<dbReference type="Pfam" id="PF00005">
    <property type="entry name" value="ABC_tran"/>
    <property type="match status" value="1"/>
</dbReference>
<dbReference type="InterPro" id="IPR003593">
    <property type="entry name" value="AAA+_ATPase"/>
</dbReference>
<dbReference type="PROSITE" id="PS50893">
    <property type="entry name" value="ABC_TRANSPORTER_2"/>
    <property type="match status" value="1"/>
</dbReference>
<feature type="domain" description="ABC transporter" evidence="3">
    <location>
        <begin position="11"/>
        <end position="258"/>
    </location>
</feature>